<dbReference type="GO" id="GO:0020037">
    <property type="term" value="F:heme binding"/>
    <property type="evidence" value="ECO:0007669"/>
    <property type="project" value="InterPro"/>
</dbReference>
<keyword evidence="6 8" id="KW-0408">Iron</keyword>
<dbReference type="InterPro" id="IPR002401">
    <property type="entry name" value="Cyt_P450_E_grp-I"/>
</dbReference>
<comment type="caution">
    <text evidence="10">The sequence shown here is derived from an EMBL/GenBank/DDBJ whole genome shotgun (WGS) entry which is preliminary data.</text>
</comment>
<name>A0AAV1JT00_9NEOP</name>
<accession>A0AAV1JT00</accession>
<keyword evidence="11" id="KW-1185">Reference proteome</keyword>
<dbReference type="PANTHER" id="PTHR24279">
    <property type="entry name" value="CYTOCHROME P450"/>
    <property type="match status" value="1"/>
</dbReference>
<comment type="cofactor">
    <cofactor evidence="1 8">
        <name>heme</name>
        <dbReference type="ChEBI" id="CHEBI:30413"/>
    </cofactor>
</comment>
<evidence type="ECO:0000256" key="3">
    <source>
        <dbReference type="ARBA" id="ARBA00022617"/>
    </source>
</evidence>
<dbReference type="PRINTS" id="PR00385">
    <property type="entry name" value="P450"/>
</dbReference>
<proteinExistence type="inferred from homology"/>
<reference evidence="10 11" key="1">
    <citation type="submission" date="2023-11" db="EMBL/GenBank/DDBJ databases">
        <authorList>
            <person name="Okamura Y."/>
        </authorList>
    </citation>
    <scope>NUCLEOTIDE SEQUENCE [LARGE SCALE GENOMIC DNA]</scope>
</reference>
<keyword evidence="7 9" id="KW-0503">Monooxygenase</keyword>
<dbReference type="InterPro" id="IPR050479">
    <property type="entry name" value="CYP11_CYP27_families"/>
</dbReference>
<evidence type="ECO:0000256" key="5">
    <source>
        <dbReference type="ARBA" id="ARBA00023002"/>
    </source>
</evidence>
<dbReference type="CDD" id="cd11054">
    <property type="entry name" value="CYP24A1-like"/>
    <property type="match status" value="1"/>
</dbReference>
<keyword evidence="3 8" id="KW-0349">Heme</keyword>
<keyword evidence="4 8" id="KW-0479">Metal-binding</keyword>
<evidence type="ECO:0000256" key="8">
    <source>
        <dbReference type="PIRSR" id="PIRSR602401-1"/>
    </source>
</evidence>
<dbReference type="Gene3D" id="1.10.630.10">
    <property type="entry name" value="Cytochrome P450"/>
    <property type="match status" value="1"/>
</dbReference>
<dbReference type="EMBL" id="CAVLEF010000132">
    <property type="protein sequence ID" value="CAK1551624.1"/>
    <property type="molecule type" value="Genomic_DNA"/>
</dbReference>
<dbReference type="AlphaFoldDB" id="A0AAV1JT00"/>
<dbReference type="PROSITE" id="PS00086">
    <property type="entry name" value="CYTOCHROME_P450"/>
    <property type="match status" value="1"/>
</dbReference>
<dbReference type="GO" id="GO:0005506">
    <property type="term" value="F:iron ion binding"/>
    <property type="evidence" value="ECO:0007669"/>
    <property type="project" value="InterPro"/>
</dbReference>
<dbReference type="SUPFAM" id="SSF48264">
    <property type="entry name" value="Cytochrome P450"/>
    <property type="match status" value="1"/>
</dbReference>
<gene>
    <name evidence="10" type="ORF">LNINA_LOCUS10746</name>
</gene>
<dbReference type="InterPro" id="IPR001128">
    <property type="entry name" value="Cyt_P450"/>
</dbReference>
<comment type="similarity">
    <text evidence="2 9">Belongs to the cytochrome P450 family.</text>
</comment>
<evidence type="ECO:0008006" key="12">
    <source>
        <dbReference type="Google" id="ProtNLM"/>
    </source>
</evidence>
<feature type="binding site" description="axial binding residue" evidence="8">
    <location>
        <position position="426"/>
    </location>
    <ligand>
        <name>heme</name>
        <dbReference type="ChEBI" id="CHEBI:30413"/>
    </ligand>
    <ligandPart>
        <name>Fe</name>
        <dbReference type="ChEBI" id="CHEBI:18248"/>
    </ligandPart>
</feature>
<keyword evidence="5 9" id="KW-0560">Oxidoreductase</keyword>
<evidence type="ECO:0000256" key="1">
    <source>
        <dbReference type="ARBA" id="ARBA00001971"/>
    </source>
</evidence>
<dbReference type="InterPro" id="IPR036396">
    <property type="entry name" value="Cyt_P450_sf"/>
</dbReference>
<evidence type="ECO:0000256" key="6">
    <source>
        <dbReference type="ARBA" id="ARBA00023004"/>
    </source>
</evidence>
<evidence type="ECO:0000256" key="4">
    <source>
        <dbReference type="ARBA" id="ARBA00022723"/>
    </source>
</evidence>
<evidence type="ECO:0000313" key="11">
    <source>
        <dbReference type="Proteomes" id="UP001497472"/>
    </source>
</evidence>
<sequence>MQAVRNSLPRHVTSMYKNINRNFAANTLAFHFLPGGALSNLEKLLEVFCTKYGPIIRLEGSFGAPTLIFVLDAEASAQILRGENWIPYRPGFASLEHYRKTIIPNNSDQTTGLLTEHGEPWKKFRSAVNPIMLHTKTIKLYSKILNEVADDMIARMRYKRNSKNEIEGKFDVEMNLWSLESIGVVALGGRLNCLDPNLPEDSPARKLIQTVHDIFILSNELDFKPSFWRYFATPTYKKAMKSYAEQTRISEYFINKARTEYKSKQTNDDEKGILEKLLEIDERVAVIMASDMLLAGVDTAANTMLGILYLLAKNPEKQEKLREEVTSHSGSKAYLKACIKESLRMMPVVAGNLRQTTKEYNILGYTIPKDMLVTFGHQYLSLIDQHYPKSKEFIPERWLVDKTDPLYYGNAHPFAYSPFGFGVRSCIGRRIAELEIETFLAKVIENFKVEWNGPPVKTKIAAINYVIGPYHYVFKDV</sequence>
<dbReference type="Proteomes" id="UP001497472">
    <property type="component" value="Unassembled WGS sequence"/>
</dbReference>
<dbReference type="GO" id="GO:0016705">
    <property type="term" value="F:oxidoreductase activity, acting on paired donors, with incorporation or reduction of molecular oxygen"/>
    <property type="evidence" value="ECO:0007669"/>
    <property type="project" value="InterPro"/>
</dbReference>
<evidence type="ECO:0000313" key="10">
    <source>
        <dbReference type="EMBL" id="CAK1551624.1"/>
    </source>
</evidence>
<dbReference type="GO" id="GO:0004497">
    <property type="term" value="F:monooxygenase activity"/>
    <property type="evidence" value="ECO:0007669"/>
    <property type="project" value="UniProtKB-KW"/>
</dbReference>
<dbReference type="Pfam" id="PF00067">
    <property type="entry name" value="p450"/>
    <property type="match status" value="1"/>
</dbReference>
<dbReference type="PRINTS" id="PR00463">
    <property type="entry name" value="EP450I"/>
</dbReference>
<dbReference type="InterPro" id="IPR017972">
    <property type="entry name" value="Cyt_P450_CS"/>
</dbReference>
<evidence type="ECO:0000256" key="2">
    <source>
        <dbReference type="ARBA" id="ARBA00010617"/>
    </source>
</evidence>
<dbReference type="PANTHER" id="PTHR24279:SF120">
    <property type="entry name" value="CYTOCHROME P450"/>
    <property type="match status" value="1"/>
</dbReference>
<evidence type="ECO:0000256" key="9">
    <source>
        <dbReference type="RuleBase" id="RU000461"/>
    </source>
</evidence>
<protein>
    <recommendedName>
        <fullName evidence="12">Cytochrome P450</fullName>
    </recommendedName>
</protein>
<organism evidence="10 11">
    <name type="scientific">Leptosia nina</name>
    <dbReference type="NCBI Taxonomy" id="320188"/>
    <lineage>
        <taxon>Eukaryota</taxon>
        <taxon>Metazoa</taxon>
        <taxon>Ecdysozoa</taxon>
        <taxon>Arthropoda</taxon>
        <taxon>Hexapoda</taxon>
        <taxon>Insecta</taxon>
        <taxon>Pterygota</taxon>
        <taxon>Neoptera</taxon>
        <taxon>Endopterygota</taxon>
        <taxon>Lepidoptera</taxon>
        <taxon>Glossata</taxon>
        <taxon>Ditrysia</taxon>
        <taxon>Papilionoidea</taxon>
        <taxon>Pieridae</taxon>
        <taxon>Pierinae</taxon>
        <taxon>Leptosia</taxon>
    </lineage>
</organism>
<evidence type="ECO:0000256" key="7">
    <source>
        <dbReference type="ARBA" id="ARBA00023033"/>
    </source>
</evidence>